<feature type="transmembrane region" description="Helical" evidence="5">
    <location>
        <begin position="75"/>
        <end position="95"/>
    </location>
</feature>
<evidence type="ECO:0000313" key="6">
    <source>
        <dbReference type="EMBL" id="CCM05384.1"/>
    </source>
</evidence>
<dbReference type="PANTHER" id="PTHR16201:SF11">
    <property type="entry name" value="PQ-LOOP REPEAT-CONTAINING PROTEIN"/>
    <property type="match status" value="1"/>
</dbReference>
<sequence>MVYYPTHLKYAEVNLDLHDSRPPHRIKTAVKSDEWRLSIILSWVVLFHIMLITFVTFLLLSSSPVPDSSRHSTQISIWATFLGVASALLAGMQYAPQLIHTYKLRLVGALSIPMMLIQSPGAVFMVLSIALRPGTNWTTWLPYAVAGAMQGSLLVMCLLWRARQHRLGIDDFGNPLDPSPALGVDSPALVIEGPEQGVPVNTVIEAARENDALADIAAEEANEATPLLAVKGGNSNSGEGWFSWIKKWM</sequence>
<dbReference type="AlphaFoldDB" id="J4H4Q2"/>
<proteinExistence type="predicted"/>
<dbReference type="RefSeq" id="XP_012184667.1">
    <property type="nucleotide sequence ID" value="XM_012329277.1"/>
</dbReference>
<feature type="transmembrane region" description="Helical" evidence="5">
    <location>
        <begin position="35"/>
        <end position="60"/>
    </location>
</feature>
<dbReference type="OrthoDB" id="19344at2759"/>
<evidence type="ECO:0000256" key="4">
    <source>
        <dbReference type="ARBA" id="ARBA00023136"/>
    </source>
</evidence>
<keyword evidence="4 5" id="KW-0472">Membrane</keyword>
<reference evidence="6 7" key="1">
    <citation type="journal article" date="2012" name="Appl. Environ. Microbiol.">
        <title>Short-read sequencing for genomic analysis of the brown rot fungus Fibroporia radiculosa.</title>
        <authorList>
            <person name="Tang J.D."/>
            <person name="Perkins A.D."/>
            <person name="Sonstegard T.S."/>
            <person name="Schroeder S.G."/>
            <person name="Burgess S.C."/>
            <person name="Diehl S.V."/>
        </authorList>
    </citation>
    <scope>NUCLEOTIDE SEQUENCE [LARGE SCALE GENOMIC DNA]</scope>
    <source>
        <strain evidence="6 7">TFFH 294</strain>
    </source>
</reference>
<evidence type="ECO:0000256" key="2">
    <source>
        <dbReference type="ARBA" id="ARBA00022692"/>
    </source>
</evidence>
<dbReference type="HOGENOM" id="CLU_033734_2_0_1"/>
<dbReference type="Gene3D" id="1.20.1280.290">
    <property type="match status" value="1"/>
</dbReference>
<dbReference type="InParanoid" id="J4H4Q2"/>
<dbReference type="Pfam" id="PF04193">
    <property type="entry name" value="PQ-loop"/>
    <property type="match status" value="1"/>
</dbReference>
<gene>
    <name evidence="6" type="ORF">FIBRA_07600</name>
</gene>
<dbReference type="InterPro" id="IPR051415">
    <property type="entry name" value="LAAT-1"/>
</dbReference>
<evidence type="ECO:0000256" key="5">
    <source>
        <dbReference type="SAM" id="Phobius"/>
    </source>
</evidence>
<dbReference type="GO" id="GO:0016020">
    <property type="term" value="C:membrane"/>
    <property type="evidence" value="ECO:0007669"/>
    <property type="project" value="UniProtKB-SubCell"/>
</dbReference>
<dbReference type="InterPro" id="IPR006603">
    <property type="entry name" value="PQ-loop_rpt"/>
</dbReference>
<keyword evidence="2 5" id="KW-0812">Transmembrane</keyword>
<feature type="transmembrane region" description="Helical" evidence="5">
    <location>
        <begin position="137"/>
        <end position="160"/>
    </location>
</feature>
<comment type="subcellular location">
    <subcellularLocation>
        <location evidence="1">Membrane</location>
        <topology evidence="1">Multi-pass membrane protein</topology>
    </subcellularLocation>
</comment>
<dbReference type="Proteomes" id="UP000006352">
    <property type="component" value="Unassembled WGS sequence"/>
</dbReference>
<keyword evidence="3 5" id="KW-1133">Transmembrane helix</keyword>
<evidence type="ECO:0000313" key="7">
    <source>
        <dbReference type="Proteomes" id="UP000006352"/>
    </source>
</evidence>
<dbReference type="PANTHER" id="PTHR16201">
    <property type="entry name" value="SEVEN TRANSMEMBRANE PROTEIN 1-RELATED"/>
    <property type="match status" value="1"/>
</dbReference>
<organism evidence="6 7">
    <name type="scientific">Fibroporia radiculosa</name>
    <dbReference type="NCBI Taxonomy" id="599839"/>
    <lineage>
        <taxon>Eukaryota</taxon>
        <taxon>Fungi</taxon>
        <taxon>Dikarya</taxon>
        <taxon>Basidiomycota</taxon>
        <taxon>Agaricomycotina</taxon>
        <taxon>Agaricomycetes</taxon>
        <taxon>Polyporales</taxon>
        <taxon>Fibroporiaceae</taxon>
        <taxon>Fibroporia</taxon>
    </lineage>
</organism>
<keyword evidence="7" id="KW-1185">Reference proteome</keyword>
<evidence type="ECO:0000256" key="1">
    <source>
        <dbReference type="ARBA" id="ARBA00004141"/>
    </source>
</evidence>
<dbReference type="EMBL" id="HE797189">
    <property type="protein sequence ID" value="CCM05384.1"/>
    <property type="molecule type" value="Genomic_DNA"/>
</dbReference>
<accession>J4H4Q2</accession>
<name>J4H4Q2_9APHY</name>
<dbReference type="GeneID" id="24100295"/>
<evidence type="ECO:0000256" key="3">
    <source>
        <dbReference type="ARBA" id="ARBA00022989"/>
    </source>
</evidence>
<feature type="transmembrane region" description="Helical" evidence="5">
    <location>
        <begin position="107"/>
        <end position="131"/>
    </location>
</feature>
<protein>
    <submittedName>
        <fullName evidence="6">Uncharacterized protein</fullName>
    </submittedName>
</protein>